<keyword evidence="5" id="KW-1185">Reference proteome</keyword>
<reference evidence="4 5" key="1">
    <citation type="submission" date="2019-08" db="EMBL/GenBank/DDBJ databases">
        <title>Complete genome sequence of Candidatus Uab amorphum.</title>
        <authorList>
            <person name="Shiratori T."/>
            <person name="Suzuki S."/>
            <person name="Kakizawa Y."/>
            <person name="Ishida K."/>
        </authorList>
    </citation>
    <scope>NUCLEOTIDE SEQUENCE [LARGE SCALE GENOMIC DNA]</scope>
    <source>
        <strain evidence="4 5">SRT547</strain>
    </source>
</reference>
<dbReference type="InterPro" id="IPR029058">
    <property type="entry name" value="AB_hydrolase_fold"/>
</dbReference>
<dbReference type="GO" id="GO:0004767">
    <property type="term" value="F:sphingomyelin phosphodiesterase activity"/>
    <property type="evidence" value="ECO:0007669"/>
    <property type="project" value="InterPro"/>
</dbReference>
<dbReference type="SUPFAM" id="SSF53474">
    <property type="entry name" value="alpha/beta-Hydrolases"/>
    <property type="match status" value="1"/>
</dbReference>
<dbReference type="AlphaFoldDB" id="A0A5S9IKV3"/>
<feature type="domain" description="Endonuclease/exonuclease/phosphatase" evidence="3">
    <location>
        <begin position="29"/>
        <end position="274"/>
    </location>
</feature>
<name>A0A5S9IKV3_UABAM</name>
<dbReference type="InterPro" id="IPR017766">
    <property type="entry name" value="Sphingomyelinase/PLipase_C"/>
</dbReference>
<dbReference type="EMBL" id="AP019860">
    <property type="protein sequence ID" value="BBM82455.1"/>
    <property type="molecule type" value="Genomic_DNA"/>
</dbReference>
<dbReference type="InterPro" id="IPR010297">
    <property type="entry name" value="DUF900_hydrolase"/>
</dbReference>
<dbReference type="GO" id="GO:0005737">
    <property type="term" value="C:cytoplasm"/>
    <property type="evidence" value="ECO:0007669"/>
    <property type="project" value="TreeGrafter"/>
</dbReference>
<evidence type="ECO:0000256" key="2">
    <source>
        <dbReference type="SAM" id="SignalP"/>
    </source>
</evidence>
<keyword evidence="4" id="KW-0255">Endonuclease</keyword>
<evidence type="ECO:0000259" key="3">
    <source>
        <dbReference type="Pfam" id="PF03372"/>
    </source>
</evidence>
<evidence type="ECO:0000313" key="5">
    <source>
        <dbReference type="Proteomes" id="UP000326354"/>
    </source>
</evidence>
<dbReference type="InterPro" id="IPR036691">
    <property type="entry name" value="Endo/exonu/phosph_ase_sf"/>
</dbReference>
<keyword evidence="4" id="KW-0540">Nuclease</keyword>
<dbReference type="InterPro" id="IPR038772">
    <property type="entry name" value="Sph/SMPD2-like"/>
</dbReference>
<keyword evidence="2" id="KW-0732">Signal</keyword>
<dbReference type="Proteomes" id="UP000326354">
    <property type="component" value="Chromosome"/>
</dbReference>
<organism evidence="4 5">
    <name type="scientific">Uabimicrobium amorphum</name>
    <dbReference type="NCBI Taxonomy" id="2596890"/>
    <lineage>
        <taxon>Bacteria</taxon>
        <taxon>Pseudomonadati</taxon>
        <taxon>Planctomycetota</taxon>
        <taxon>Candidatus Uabimicrobiia</taxon>
        <taxon>Candidatus Uabimicrobiales</taxon>
        <taxon>Candidatus Uabimicrobiaceae</taxon>
        <taxon>Candidatus Uabimicrobium</taxon>
    </lineage>
</organism>
<evidence type="ECO:0000256" key="1">
    <source>
        <dbReference type="ARBA" id="ARBA00022801"/>
    </source>
</evidence>
<keyword evidence="1" id="KW-0378">Hydrolase</keyword>
<dbReference type="OrthoDB" id="9797755at2"/>
<dbReference type="PANTHER" id="PTHR16320:SF1">
    <property type="entry name" value="SPHINGOMYELINASE DDB_G0288017"/>
    <property type="match status" value="1"/>
</dbReference>
<dbReference type="Gene3D" id="3.40.50.1820">
    <property type="entry name" value="alpha/beta hydrolase"/>
    <property type="match status" value="1"/>
</dbReference>
<accession>A0A5S9IKV3</accession>
<proteinExistence type="predicted"/>
<feature type="signal peptide" evidence="2">
    <location>
        <begin position="1"/>
        <end position="21"/>
    </location>
</feature>
<dbReference type="InterPro" id="IPR005135">
    <property type="entry name" value="Endo/exonuclease/phosphatase"/>
</dbReference>
<dbReference type="Gene3D" id="3.60.10.10">
    <property type="entry name" value="Endonuclease/exonuclease/phosphatase"/>
    <property type="match status" value="1"/>
</dbReference>
<gene>
    <name evidence="4" type="ORF">UABAM_00798</name>
</gene>
<protein>
    <submittedName>
        <fullName evidence="4">Endonuclease</fullName>
    </submittedName>
</protein>
<dbReference type="GO" id="GO:0004519">
    <property type="term" value="F:endonuclease activity"/>
    <property type="evidence" value="ECO:0007669"/>
    <property type="project" value="UniProtKB-KW"/>
</dbReference>
<dbReference type="Pfam" id="PF03372">
    <property type="entry name" value="Exo_endo_phos"/>
    <property type="match status" value="1"/>
</dbReference>
<evidence type="ECO:0000313" key="4">
    <source>
        <dbReference type="EMBL" id="BBM82455.1"/>
    </source>
</evidence>
<dbReference type="PANTHER" id="PTHR16320">
    <property type="entry name" value="SPHINGOMYELINASE FAMILY MEMBER"/>
    <property type="match status" value="1"/>
</dbReference>
<dbReference type="SUPFAM" id="SSF56219">
    <property type="entry name" value="DNase I-like"/>
    <property type="match status" value="1"/>
</dbReference>
<sequence>MKWYKALLVVLMLSFTVPAAAEEVKLLAYNVYLRPDPVGWFDYKAERFAELSEAVRSYDVVGLCEVFDNKLRKEWTELLSDTHPHVIQPPKRQQGRHVVNGGIMIFSRYPIVFHEKIIYRKANNWDYFSDKGAIFARIELPSGKQFEVVLTHAQAGRDYHVERKTQLEQMQELVKKNSTGPTFLMGDFNVRDAFDEYNVMLDIFQHPRDLFRTLHKSPGYTTNGQENPLSGGKPKRIDYIFLNDPDNEVRVKQCLVNKFPMKNPVEDAKFMSDHYAVQTTVEIVDPAQAFDYPQVNMVTCDKGNNKFVDSPADMDLSNVQSDFDPQLDTIVMVHGFFNTFDSAKDSYTAINKVMQTKTGKYNYVGFSWPCNIVLDFGKGMKHANKAGEYLSHLLTEISGWYGSDERRVHVMSSSLGNRVTFSALKQNSSRFIKWGQCFNFCPGVHQDVYLNEFKGTNNIPQKNWIFFAKNDFVLGYLYAAYHWLFGRDGEIPQEWQQLNGEERIAKMRELWENKDNRSLNAFESKVVEAIARAQKNAMGLVGADLGQRTVENVVNIEVTDMVKTHSYWKNPKVLNIVINKLQTK</sequence>
<feature type="chain" id="PRO_5024918729" evidence="2">
    <location>
        <begin position="22"/>
        <end position="584"/>
    </location>
</feature>
<dbReference type="KEGG" id="uam:UABAM_00798"/>
<dbReference type="CDD" id="cd09078">
    <property type="entry name" value="nSMase"/>
    <property type="match status" value="1"/>
</dbReference>
<dbReference type="GO" id="GO:0005576">
    <property type="term" value="C:extracellular region"/>
    <property type="evidence" value="ECO:0007669"/>
    <property type="project" value="InterPro"/>
</dbReference>
<dbReference type="RefSeq" id="WP_151966697.1">
    <property type="nucleotide sequence ID" value="NZ_AP019860.1"/>
</dbReference>
<dbReference type="Pfam" id="PF05990">
    <property type="entry name" value="DUF900"/>
    <property type="match status" value="1"/>
</dbReference>